<dbReference type="EMBL" id="BCSX01000003">
    <property type="protein sequence ID" value="GAS86130.1"/>
    <property type="molecule type" value="Genomic_DNA"/>
</dbReference>
<proteinExistence type="predicted"/>
<dbReference type="CDD" id="cd03416">
    <property type="entry name" value="CbiX_SirB_N"/>
    <property type="match status" value="1"/>
</dbReference>
<sequence length="244" mass="25424">MRAARVVTSLVLTAHGSKDPRSAANAHAIAGHLRRLLPDTSVQVAFCEQNAPILTDVLPDAAAGSVVVPLLLASAYHARTDIPALIAESGADVIQADVLGEDPRLLQVMRERLAALGVSRFDSELGVLLTSVGSSHPAANARTAALADTLAEGTRWAGVQVAFATGQTPSLPEAVERLRARGAQRLVIAPWFLAHGRITDRVAEFACAAGIPMAEPLGPHRLVAATVLDRYEEALAAGSADFAA</sequence>
<name>A0A124DZ43_9MYCO</name>
<comment type="caution">
    <text evidence="3">The sequence shown here is derived from an EMBL/GenBank/DDBJ whole genome shotgun (WGS) entry which is preliminary data.</text>
</comment>
<dbReference type="GO" id="GO:0046872">
    <property type="term" value="F:metal ion binding"/>
    <property type="evidence" value="ECO:0007669"/>
    <property type="project" value="UniProtKB-KW"/>
</dbReference>
<dbReference type="PANTHER" id="PTHR33542:SF5">
    <property type="entry name" value="FERROCHELATASE CHE1"/>
    <property type="match status" value="1"/>
</dbReference>
<dbReference type="GO" id="GO:0016829">
    <property type="term" value="F:lyase activity"/>
    <property type="evidence" value="ECO:0007669"/>
    <property type="project" value="UniProtKB-KW"/>
</dbReference>
<dbReference type="PANTHER" id="PTHR33542">
    <property type="entry name" value="SIROHYDROCHLORIN FERROCHELATASE, CHLOROPLASTIC"/>
    <property type="match status" value="1"/>
</dbReference>
<dbReference type="RefSeq" id="WP_062827282.1">
    <property type="nucleotide sequence ID" value="NZ_BCSX01000003.1"/>
</dbReference>
<evidence type="ECO:0000256" key="1">
    <source>
        <dbReference type="ARBA" id="ARBA00022723"/>
    </source>
</evidence>
<dbReference type="STRING" id="146020.RMCB_0226"/>
<protein>
    <submittedName>
        <fullName evidence="3">Cobalamin (Vitamin B12) biosynthesis CbiX protein</fullName>
    </submittedName>
</protein>
<dbReference type="SUPFAM" id="SSF53800">
    <property type="entry name" value="Chelatase"/>
    <property type="match status" value="1"/>
</dbReference>
<organism evidence="3 4">
    <name type="scientific">Mycolicibacterium brisbanense</name>
    <dbReference type="NCBI Taxonomy" id="146020"/>
    <lineage>
        <taxon>Bacteria</taxon>
        <taxon>Bacillati</taxon>
        <taxon>Actinomycetota</taxon>
        <taxon>Actinomycetes</taxon>
        <taxon>Mycobacteriales</taxon>
        <taxon>Mycobacteriaceae</taxon>
        <taxon>Mycolicibacterium</taxon>
    </lineage>
</organism>
<dbReference type="Gene3D" id="3.40.50.1400">
    <property type="match status" value="2"/>
</dbReference>
<dbReference type="AlphaFoldDB" id="A0A124DZ43"/>
<dbReference type="OrthoDB" id="482456at2"/>
<reference evidence="4" key="1">
    <citation type="journal article" date="2016" name="Genome Announc.">
        <title>Draft Genome Sequences of Five Rapidly Growing Mycobacterium Species, M. thermoresistibile, M. fortuitum subsp. acetamidolyticum, M. canariasense, M. brisbanense, and M. novocastrense.</title>
        <authorList>
            <person name="Katahira K."/>
            <person name="Ogura Y."/>
            <person name="Gotoh Y."/>
            <person name="Hayashi T."/>
        </authorList>
    </citation>
    <scope>NUCLEOTIDE SEQUENCE [LARGE SCALE GENOMIC DNA]</scope>
    <source>
        <strain evidence="4">JCM15654</strain>
    </source>
</reference>
<dbReference type="InterPro" id="IPR050963">
    <property type="entry name" value="Sirohydro_Cobaltochel/CbiX"/>
</dbReference>
<accession>A0A124DZ43</accession>
<dbReference type="InterPro" id="IPR002762">
    <property type="entry name" value="CbiX-like"/>
</dbReference>
<gene>
    <name evidence="3" type="ORF">RMCB_0226</name>
</gene>
<keyword evidence="4" id="KW-1185">Reference proteome</keyword>
<keyword evidence="1" id="KW-0479">Metal-binding</keyword>
<dbReference type="CDD" id="cd03414">
    <property type="entry name" value="CbiX_SirB_C"/>
    <property type="match status" value="1"/>
</dbReference>
<dbReference type="Pfam" id="PF01903">
    <property type="entry name" value="CbiX"/>
    <property type="match status" value="2"/>
</dbReference>
<keyword evidence="2" id="KW-0456">Lyase</keyword>
<evidence type="ECO:0000313" key="3">
    <source>
        <dbReference type="EMBL" id="GAS86130.1"/>
    </source>
</evidence>
<evidence type="ECO:0000313" key="4">
    <source>
        <dbReference type="Proteomes" id="UP000069620"/>
    </source>
</evidence>
<evidence type="ECO:0000256" key="2">
    <source>
        <dbReference type="ARBA" id="ARBA00023239"/>
    </source>
</evidence>
<dbReference type="Proteomes" id="UP000069620">
    <property type="component" value="Unassembled WGS sequence"/>
</dbReference>
<reference evidence="4" key="2">
    <citation type="submission" date="2016-02" db="EMBL/GenBank/DDBJ databases">
        <title>Draft genome sequence of five rapidly growing Mycobacterium species.</title>
        <authorList>
            <person name="Katahira K."/>
            <person name="Gotou Y."/>
            <person name="Iida K."/>
            <person name="Ogura Y."/>
            <person name="Hayashi T."/>
        </authorList>
    </citation>
    <scope>NUCLEOTIDE SEQUENCE [LARGE SCALE GENOMIC DNA]</scope>
    <source>
        <strain evidence="4">JCM15654</strain>
    </source>
</reference>